<dbReference type="Pfam" id="PF00208">
    <property type="entry name" value="ELFV_dehydrog"/>
    <property type="match status" value="1"/>
</dbReference>
<dbReference type="SUPFAM" id="SSF51735">
    <property type="entry name" value="NAD(P)-binding Rossmann-fold domains"/>
    <property type="match status" value="1"/>
</dbReference>
<dbReference type="InterPro" id="IPR006097">
    <property type="entry name" value="Glu/Leu/Phe/Val/Trp_DH_dimer"/>
</dbReference>
<dbReference type="InterPro" id="IPR006096">
    <property type="entry name" value="Glu/Leu/Phe/Val/Trp_DH_C"/>
</dbReference>
<evidence type="ECO:0000256" key="4">
    <source>
        <dbReference type="PIRNR" id="PIRNR000185"/>
    </source>
</evidence>
<comment type="caution">
    <text evidence="6">The sequence shown here is derived from an EMBL/GenBank/DDBJ whole genome shotgun (WGS) entry which is preliminary data.</text>
</comment>
<dbReference type="Gene3D" id="3.40.50.10860">
    <property type="entry name" value="Leucine Dehydrogenase, chain A, domain 1"/>
    <property type="match status" value="1"/>
</dbReference>
<dbReference type="InterPro" id="IPR033922">
    <property type="entry name" value="NAD_bind_Glu_DH"/>
</dbReference>
<feature type="domain" description="Glutamate/phenylalanine/leucine/valine/L-tryptophan dehydrogenase C-terminal" evidence="5">
    <location>
        <begin position="153"/>
        <end position="354"/>
    </location>
</feature>
<dbReference type="PANTHER" id="PTHR11606:SF24">
    <property type="entry name" value="NAD-SPECIFIC GLUTAMATE DEHYDROGENASE"/>
    <property type="match status" value="1"/>
</dbReference>
<dbReference type="CDD" id="cd01076">
    <property type="entry name" value="NAD_bind_1_Glu_DH"/>
    <property type="match status" value="1"/>
</dbReference>
<comment type="similarity">
    <text evidence="1 4">Belongs to the Glu/Leu/Phe/Val dehydrogenases family.</text>
</comment>
<dbReference type="EMBL" id="JABTTQ020002845">
    <property type="protein sequence ID" value="KAK6121754.1"/>
    <property type="molecule type" value="Genomic_DNA"/>
</dbReference>
<keyword evidence="7" id="KW-1185">Reference proteome</keyword>
<keyword evidence="2 4" id="KW-0560">Oxidoreductase</keyword>
<evidence type="ECO:0000259" key="5">
    <source>
        <dbReference type="SMART" id="SM00839"/>
    </source>
</evidence>
<evidence type="ECO:0000313" key="7">
    <source>
        <dbReference type="Proteomes" id="UP001318860"/>
    </source>
</evidence>
<evidence type="ECO:0000256" key="2">
    <source>
        <dbReference type="ARBA" id="ARBA00023002"/>
    </source>
</evidence>
<dbReference type="InterPro" id="IPR036291">
    <property type="entry name" value="NAD(P)-bd_dom_sf"/>
</dbReference>
<dbReference type="PROSITE" id="PS00074">
    <property type="entry name" value="GLFV_DEHYDROGENASE"/>
    <property type="match status" value="1"/>
</dbReference>
<dbReference type="PANTHER" id="PTHR11606">
    <property type="entry name" value="GLUTAMATE DEHYDROGENASE"/>
    <property type="match status" value="1"/>
</dbReference>
<dbReference type="SMART" id="SM00839">
    <property type="entry name" value="ELFV_dehydrog"/>
    <property type="match status" value="1"/>
</dbReference>
<dbReference type="Gene3D" id="3.40.50.720">
    <property type="entry name" value="NAD(P)-binding Rossmann-like Domain"/>
    <property type="match status" value="2"/>
</dbReference>
<evidence type="ECO:0000313" key="6">
    <source>
        <dbReference type="EMBL" id="KAK6121754.1"/>
    </source>
</evidence>
<proteinExistence type="inferred from homology"/>
<dbReference type="PIRSF" id="PIRSF000185">
    <property type="entry name" value="Glu_DH"/>
    <property type="match status" value="1"/>
</dbReference>
<gene>
    <name evidence="6" type="ORF">DH2020_044506</name>
</gene>
<dbReference type="InterPro" id="IPR046346">
    <property type="entry name" value="Aminoacid_DH-like_N_sf"/>
</dbReference>
<evidence type="ECO:0000256" key="3">
    <source>
        <dbReference type="ARBA" id="ARBA00023027"/>
    </source>
</evidence>
<dbReference type="Pfam" id="PF02812">
    <property type="entry name" value="ELFV_dehydrog_N"/>
    <property type="match status" value="1"/>
</dbReference>
<reference evidence="6 7" key="1">
    <citation type="journal article" date="2021" name="Comput. Struct. Biotechnol. J.">
        <title>De novo genome assembly of the potent medicinal plant Rehmannia glutinosa using nanopore technology.</title>
        <authorList>
            <person name="Ma L."/>
            <person name="Dong C."/>
            <person name="Song C."/>
            <person name="Wang X."/>
            <person name="Zheng X."/>
            <person name="Niu Y."/>
            <person name="Chen S."/>
            <person name="Feng W."/>
        </authorList>
    </citation>
    <scope>NUCLEOTIDE SEQUENCE [LARGE SCALE GENOMIC DNA]</scope>
    <source>
        <strain evidence="6">DH-2019</strain>
    </source>
</reference>
<dbReference type="InterPro" id="IPR014362">
    <property type="entry name" value="Glu_DH"/>
</dbReference>
<keyword evidence="3" id="KW-0520">NAD</keyword>
<protein>
    <recommendedName>
        <fullName evidence="4">Glutamate dehydrogenase</fullName>
    </recommendedName>
</protein>
<evidence type="ECO:0000256" key="1">
    <source>
        <dbReference type="ARBA" id="ARBA00006382"/>
    </source>
</evidence>
<sequence length="357" mass="38491">MNALAATNRNFRKAARILGLDSKIENSLLIPFREIKVECTIPKDDGTLVSYVGFRVQHDNARGPMKGGIRYHPEVDPDEVNALAQLMTWKTAVADIPYGGAKGGIGCTPKDLSLSELERLTRVFTQKIHDLIGVNTDVPAPDMGTNAQDLGGSLGREAATGRGVVYATEALLAEHGKSINGLTFAIQGFGNVGSWAARLIHERGGKVVAVSDITGAVKNPNGIDIPALLQHKEVTGKLADFIGADAMASDEVLVHECDVLIPCALGGVLNRENAGDVKAKFIIEAANHPTDPEADENIQGFMWDEEKVNQELRRYMTGAFHNIKNMCKSHNCDLRMGAFTLGVNRVARATALRGWEA</sequence>
<dbReference type="SUPFAM" id="SSF53223">
    <property type="entry name" value="Aminoacid dehydrogenase-like, N-terminal domain"/>
    <property type="match status" value="1"/>
</dbReference>
<accession>A0ABR0UHG8</accession>
<dbReference type="InterPro" id="IPR033524">
    <property type="entry name" value="Glu/Leu/Phe/Val_DH_AS"/>
</dbReference>
<dbReference type="Proteomes" id="UP001318860">
    <property type="component" value="Unassembled WGS sequence"/>
</dbReference>
<name>A0ABR0UHG8_REHGL</name>
<organism evidence="6 7">
    <name type="scientific">Rehmannia glutinosa</name>
    <name type="common">Chinese foxglove</name>
    <dbReference type="NCBI Taxonomy" id="99300"/>
    <lineage>
        <taxon>Eukaryota</taxon>
        <taxon>Viridiplantae</taxon>
        <taxon>Streptophyta</taxon>
        <taxon>Embryophyta</taxon>
        <taxon>Tracheophyta</taxon>
        <taxon>Spermatophyta</taxon>
        <taxon>Magnoliopsida</taxon>
        <taxon>eudicotyledons</taxon>
        <taxon>Gunneridae</taxon>
        <taxon>Pentapetalae</taxon>
        <taxon>asterids</taxon>
        <taxon>lamiids</taxon>
        <taxon>Lamiales</taxon>
        <taxon>Orobanchaceae</taxon>
        <taxon>Rehmannieae</taxon>
        <taxon>Rehmannia</taxon>
    </lineage>
</organism>